<name>A0AAD9MM84_PROWI</name>
<evidence type="ECO:0000256" key="8">
    <source>
        <dbReference type="SAM" id="MobiDB-lite"/>
    </source>
</evidence>
<feature type="compositionally biased region" description="Basic residues" evidence="8">
    <location>
        <begin position="279"/>
        <end position="292"/>
    </location>
</feature>
<keyword evidence="3" id="KW-0862">Zinc</keyword>
<dbReference type="InterPro" id="IPR011629">
    <property type="entry name" value="CobW-like_C"/>
</dbReference>
<proteinExistence type="inferred from homology"/>
<accession>A0AAD9MM84</accession>
<feature type="domain" description="CobW/HypB/UreG nucleotide-binding" evidence="9">
    <location>
        <begin position="48"/>
        <end position="239"/>
    </location>
</feature>
<feature type="region of interest" description="Disordered" evidence="8">
    <location>
        <begin position="260"/>
        <end position="292"/>
    </location>
</feature>
<dbReference type="InterPro" id="IPR051316">
    <property type="entry name" value="Zinc-reg_GTPase_activator"/>
</dbReference>
<dbReference type="EMBL" id="JASFZW010000001">
    <property type="protein sequence ID" value="KAK2080775.1"/>
    <property type="molecule type" value="Genomic_DNA"/>
</dbReference>
<dbReference type="SUPFAM" id="SSF52540">
    <property type="entry name" value="P-loop containing nucleoside triphosphate hydrolases"/>
    <property type="match status" value="1"/>
</dbReference>
<evidence type="ECO:0000256" key="3">
    <source>
        <dbReference type="ARBA" id="ARBA00022833"/>
    </source>
</evidence>
<keyword evidence="1" id="KW-0547">Nucleotide-binding</keyword>
<evidence type="ECO:0000256" key="7">
    <source>
        <dbReference type="ARBA" id="ARBA00049117"/>
    </source>
</evidence>
<evidence type="ECO:0000259" key="10">
    <source>
        <dbReference type="Pfam" id="PF07683"/>
    </source>
</evidence>
<evidence type="ECO:0000256" key="4">
    <source>
        <dbReference type="ARBA" id="ARBA00023134"/>
    </source>
</evidence>
<dbReference type="CDD" id="cd03112">
    <property type="entry name" value="CobW-like"/>
    <property type="match status" value="1"/>
</dbReference>
<evidence type="ECO:0000259" key="9">
    <source>
        <dbReference type="Pfam" id="PF02492"/>
    </source>
</evidence>
<dbReference type="Gene3D" id="3.30.1220.10">
    <property type="entry name" value="CobW-like, C-terminal domain"/>
    <property type="match status" value="1"/>
</dbReference>
<comment type="catalytic activity">
    <reaction evidence="7">
        <text>GTP + H2O = GDP + phosphate + H(+)</text>
        <dbReference type="Rhea" id="RHEA:19669"/>
        <dbReference type="ChEBI" id="CHEBI:15377"/>
        <dbReference type="ChEBI" id="CHEBI:15378"/>
        <dbReference type="ChEBI" id="CHEBI:37565"/>
        <dbReference type="ChEBI" id="CHEBI:43474"/>
        <dbReference type="ChEBI" id="CHEBI:58189"/>
    </reaction>
    <physiologicalReaction direction="left-to-right" evidence="7">
        <dbReference type="Rhea" id="RHEA:19670"/>
    </physiologicalReaction>
</comment>
<gene>
    <name evidence="11" type="ORF">QBZ16_000629</name>
</gene>
<dbReference type="InterPro" id="IPR003495">
    <property type="entry name" value="CobW/HypB/UreG_nucleotide-bd"/>
</dbReference>
<evidence type="ECO:0000256" key="5">
    <source>
        <dbReference type="ARBA" id="ARBA00023186"/>
    </source>
</evidence>
<dbReference type="Proteomes" id="UP001255856">
    <property type="component" value="Unassembled WGS sequence"/>
</dbReference>
<reference evidence="11" key="1">
    <citation type="submission" date="2021-01" db="EMBL/GenBank/DDBJ databases">
        <authorList>
            <person name="Eckstrom K.M.E."/>
        </authorList>
    </citation>
    <scope>NUCLEOTIDE SEQUENCE</scope>
    <source>
        <strain evidence="11">UVCC 0001</strain>
    </source>
</reference>
<comment type="caution">
    <text evidence="11">The sequence shown here is derived from an EMBL/GenBank/DDBJ whole genome shotgun (WGS) entry which is preliminary data.</text>
</comment>
<keyword evidence="12" id="KW-1185">Reference proteome</keyword>
<feature type="domain" description="CobW C-terminal" evidence="10">
    <location>
        <begin position="300"/>
        <end position="376"/>
    </location>
</feature>
<keyword evidence="2" id="KW-0378">Hydrolase</keyword>
<dbReference type="PANTHER" id="PTHR13748">
    <property type="entry name" value="COBW-RELATED"/>
    <property type="match status" value="1"/>
</dbReference>
<dbReference type="SUPFAM" id="SSF90002">
    <property type="entry name" value="Hypothetical protein YjiA, C-terminal domain"/>
    <property type="match status" value="1"/>
</dbReference>
<dbReference type="InterPro" id="IPR036627">
    <property type="entry name" value="CobW-likC_sf"/>
</dbReference>
<dbReference type="Pfam" id="PF07683">
    <property type="entry name" value="CobW_C"/>
    <property type="match status" value="1"/>
</dbReference>
<protein>
    <submittedName>
        <fullName evidence="11">Uncharacterized protein</fullName>
    </submittedName>
</protein>
<evidence type="ECO:0000313" key="11">
    <source>
        <dbReference type="EMBL" id="KAK2080775.1"/>
    </source>
</evidence>
<dbReference type="AlphaFoldDB" id="A0AAD9MM84"/>
<dbReference type="Pfam" id="PF02492">
    <property type="entry name" value="cobW"/>
    <property type="match status" value="1"/>
</dbReference>
<dbReference type="Gene3D" id="3.40.50.300">
    <property type="entry name" value="P-loop containing nucleotide triphosphate hydrolases"/>
    <property type="match status" value="1"/>
</dbReference>
<organism evidence="11 12">
    <name type="scientific">Prototheca wickerhamii</name>
    <dbReference type="NCBI Taxonomy" id="3111"/>
    <lineage>
        <taxon>Eukaryota</taxon>
        <taxon>Viridiplantae</taxon>
        <taxon>Chlorophyta</taxon>
        <taxon>core chlorophytes</taxon>
        <taxon>Trebouxiophyceae</taxon>
        <taxon>Chlorellales</taxon>
        <taxon>Chlorellaceae</taxon>
        <taxon>Prototheca</taxon>
    </lineage>
</organism>
<dbReference type="GO" id="GO:0005525">
    <property type="term" value="F:GTP binding"/>
    <property type="evidence" value="ECO:0007669"/>
    <property type="project" value="UniProtKB-KW"/>
</dbReference>
<evidence type="ECO:0000256" key="2">
    <source>
        <dbReference type="ARBA" id="ARBA00022801"/>
    </source>
</evidence>
<dbReference type="InterPro" id="IPR027417">
    <property type="entry name" value="P-loop_NTPase"/>
</dbReference>
<evidence type="ECO:0000256" key="1">
    <source>
        <dbReference type="ARBA" id="ARBA00022741"/>
    </source>
</evidence>
<dbReference type="GO" id="GO:0016787">
    <property type="term" value="F:hydrolase activity"/>
    <property type="evidence" value="ECO:0007669"/>
    <property type="project" value="UniProtKB-KW"/>
</dbReference>
<keyword evidence="5" id="KW-0143">Chaperone</keyword>
<comment type="similarity">
    <text evidence="6">Belongs to the SIMIBI class G3E GTPase family. ZNG1 subfamily.</text>
</comment>
<dbReference type="GO" id="GO:0005737">
    <property type="term" value="C:cytoplasm"/>
    <property type="evidence" value="ECO:0007669"/>
    <property type="project" value="TreeGrafter"/>
</dbReference>
<sequence length="380" mass="40806">MSDEEDAPPMAVPLEVESSHRNEAVRAVAADAKTQEPVSLAPVRPPVPVTLITGCLGAGKSTLINRILTTQHGLRCAVIMNEFGESADMEKALIKEPEDTSASPLKNWVQLENGCICCTVKSNMVRALEELLQQRDGFDAILIETTGLANPGPVASALWTDAELEAGVCLDAVVTVVDARNARRQLGEGAGAEAPVPAALQQVAFADVILLNKVDELPADQADDLAADLARVNAAARIVRCVRCDVDLRAVLRTGIYGADGRPAPQEPLDEPSTGYGHGHAHEHHSHGHHSHALPEVRAAWMDRLLWDGGETEIYRVKAVLQVAGEPRRQVLQAVYDVYEVRPAAPWAPDETPGTKVVVIGRRLDEQAMQLDLEACCAGL</sequence>
<dbReference type="PANTHER" id="PTHR13748:SF31">
    <property type="entry name" value="ZINC-REGULATED GTPASE METALLOPROTEIN ACTIVATOR 1A-RELATED"/>
    <property type="match status" value="1"/>
</dbReference>
<evidence type="ECO:0000313" key="12">
    <source>
        <dbReference type="Proteomes" id="UP001255856"/>
    </source>
</evidence>
<keyword evidence="4" id="KW-0342">GTP-binding</keyword>
<evidence type="ECO:0000256" key="6">
    <source>
        <dbReference type="ARBA" id="ARBA00034320"/>
    </source>
</evidence>